<protein>
    <submittedName>
        <fullName evidence="2">Glutaconate CoA-transferase subunit A</fullName>
        <ecNumber evidence="2">2.8.3.12</ecNumber>
    </submittedName>
</protein>
<gene>
    <name evidence="2" type="ORF">BJ969_002579</name>
</gene>
<dbReference type="EC" id="2.8.3.12" evidence="2"/>
<dbReference type="SMART" id="SM00882">
    <property type="entry name" value="CoA_trans"/>
    <property type="match status" value="1"/>
</dbReference>
<evidence type="ECO:0000256" key="1">
    <source>
        <dbReference type="ARBA" id="ARBA00007047"/>
    </source>
</evidence>
<dbReference type="Proteomes" id="UP000580474">
    <property type="component" value="Unassembled WGS sequence"/>
</dbReference>
<accession>A0A840NET5</accession>
<evidence type="ECO:0000313" key="2">
    <source>
        <dbReference type="EMBL" id="MBB5069491.1"/>
    </source>
</evidence>
<dbReference type="Gene3D" id="3.40.1080.10">
    <property type="entry name" value="Glutaconate Coenzyme A-transferase"/>
    <property type="match status" value="1"/>
</dbReference>
<reference evidence="2 3" key="1">
    <citation type="submission" date="2020-08" db="EMBL/GenBank/DDBJ databases">
        <title>Sequencing the genomes of 1000 actinobacteria strains.</title>
        <authorList>
            <person name="Klenk H.-P."/>
        </authorList>
    </citation>
    <scope>NUCLEOTIDE SEQUENCE [LARGE SCALE GENOMIC DNA]</scope>
    <source>
        <strain evidence="2 3">DSM 45582</strain>
    </source>
</reference>
<keyword evidence="3" id="KW-1185">Reference proteome</keyword>
<sequence>MARILTLSEAISELVADGDSIALEGFTHLIPVAAGHEIIRQGKRDLTLCRMTPDIVYDQLIGAGCARKLVFSWGGNPGVGSLHRFRDAVQHSWPRPLEIEEHSHAGMANRYAAGASGLPFAILRGYTGTDLPAQTDSIKTVTCPFTGEVLAAVPALNPDVGVVHAQQADREGNVQMWGITGVQKEAVLASKRSLVTVEEIVDELTPRPGAVVLPKWAVTAVAEVPGGAHPSYAQGYSERDNSYYRRWDALSRDRAEFESWLKTEGLAERSAR</sequence>
<dbReference type="PANTHER" id="PTHR43293">
    <property type="entry name" value="ACETATE COA-TRANSFERASE YDIF"/>
    <property type="match status" value="1"/>
</dbReference>
<evidence type="ECO:0000313" key="3">
    <source>
        <dbReference type="Proteomes" id="UP000580474"/>
    </source>
</evidence>
<keyword evidence="2" id="KW-0808">Transferase</keyword>
<organism evidence="2 3">
    <name type="scientific">Saccharopolyspora gloriosae</name>
    <dbReference type="NCBI Taxonomy" id="455344"/>
    <lineage>
        <taxon>Bacteria</taxon>
        <taxon>Bacillati</taxon>
        <taxon>Actinomycetota</taxon>
        <taxon>Actinomycetes</taxon>
        <taxon>Pseudonocardiales</taxon>
        <taxon>Pseudonocardiaceae</taxon>
        <taxon>Saccharopolyspora</taxon>
    </lineage>
</organism>
<dbReference type="InterPro" id="IPR004165">
    <property type="entry name" value="CoA_trans_fam_I"/>
</dbReference>
<dbReference type="InterPro" id="IPR037171">
    <property type="entry name" value="NagB/RpiA_transferase-like"/>
</dbReference>
<comment type="caution">
    <text evidence="2">The sequence shown here is derived from an EMBL/GenBank/DDBJ whole genome shotgun (WGS) entry which is preliminary data.</text>
</comment>
<dbReference type="SUPFAM" id="SSF100950">
    <property type="entry name" value="NagB/RpiA/CoA transferase-like"/>
    <property type="match status" value="1"/>
</dbReference>
<dbReference type="PANTHER" id="PTHR43293:SF3">
    <property type="entry name" value="CHOLESTEROL RING-CLEAVING HYDROLASE IPDB SUBUNIT"/>
    <property type="match status" value="1"/>
</dbReference>
<dbReference type="Gene3D" id="3.30.30.40">
    <property type="match status" value="1"/>
</dbReference>
<dbReference type="EMBL" id="JACHIV010000001">
    <property type="protein sequence ID" value="MBB5069491.1"/>
    <property type="molecule type" value="Genomic_DNA"/>
</dbReference>
<comment type="similarity">
    <text evidence="1">Belongs to the 3-oxoacid CoA-transferase subunit B family.</text>
</comment>
<name>A0A840NET5_9PSEU</name>
<dbReference type="GO" id="GO:0018730">
    <property type="term" value="F:glutaconate CoA-transferase activity"/>
    <property type="evidence" value="ECO:0007669"/>
    <property type="project" value="UniProtKB-EC"/>
</dbReference>
<dbReference type="RefSeq" id="WP_184479174.1">
    <property type="nucleotide sequence ID" value="NZ_JACHIV010000001.1"/>
</dbReference>
<dbReference type="AlphaFoldDB" id="A0A840NET5"/>
<proteinExistence type="inferred from homology"/>
<dbReference type="Pfam" id="PF01144">
    <property type="entry name" value="CoA_trans"/>
    <property type="match status" value="1"/>
</dbReference>